<gene>
    <name evidence="2" type="primary">orf518</name>
</gene>
<proteinExistence type="predicted"/>
<keyword evidence="1" id="KW-0472">Membrane</keyword>
<organism evidence="2">
    <name type="scientific">Oxytricha trifallax</name>
    <dbReference type="NCBI Taxonomy" id="1172189"/>
    <lineage>
        <taxon>Eukaryota</taxon>
        <taxon>Sar</taxon>
        <taxon>Alveolata</taxon>
        <taxon>Ciliophora</taxon>
        <taxon>Intramacronucleata</taxon>
        <taxon>Spirotrichea</taxon>
        <taxon>Stichotrichia</taxon>
        <taxon>Sporadotrichida</taxon>
        <taxon>Oxytrichidae</taxon>
        <taxon>Oxytrichinae</taxon>
        <taxon>Oxytricha</taxon>
    </lineage>
</organism>
<dbReference type="EMBL" id="JN383843">
    <property type="protein sequence ID" value="AEV66633.1"/>
    <property type="molecule type" value="Genomic_DNA"/>
</dbReference>
<dbReference type="AlphaFoldDB" id="G9HRC1"/>
<reference evidence="2" key="1">
    <citation type="journal article" date="2012" name="Genome Biol. Evol.">
        <title>The Oxytricha trifallax Mitochondrial Genome.</title>
        <authorList>
            <person name="Swart E.C."/>
            <person name="Nowacki M."/>
            <person name="Shum J."/>
            <person name="Stiles H."/>
            <person name="Higgins B.P."/>
            <person name="Doak T.G."/>
            <person name="Schotanus K."/>
            <person name="Magrini V.J."/>
            <person name="Minx P."/>
            <person name="Mardis E.R."/>
            <person name="Landweber L.F."/>
        </authorList>
    </citation>
    <scope>NUCLEOTIDE SEQUENCE</scope>
</reference>
<name>G9HRC1_9SPIT</name>
<feature type="transmembrane region" description="Helical" evidence="1">
    <location>
        <begin position="38"/>
        <end position="56"/>
    </location>
</feature>
<keyword evidence="2" id="KW-0496">Mitochondrion</keyword>
<sequence>MFLSTFCAFFLLFWGNIFLVLNICSITANAGMTQAPAIFFFVFASFCFKNSWFSVFTGKLF</sequence>
<keyword evidence="1" id="KW-0812">Transmembrane</keyword>
<geneLocation type="mitochondrion" evidence="2"/>
<protein>
    <submittedName>
        <fullName evidence="2">Uncharacterized protein</fullName>
    </submittedName>
</protein>
<evidence type="ECO:0000256" key="1">
    <source>
        <dbReference type="SAM" id="Phobius"/>
    </source>
</evidence>
<evidence type="ECO:0000313" key="2">
    <source>
        <dbReference type="EMBL" id="AEV66633.1"/>
    </source>
</evidence>
<keyword evidence="1" id="KW-1133">Transmembrane helix</keyword>
<accession>G9HRC1</accession>